<feature type="transmembrane region" description="Helical" evidence="8">
    <location>
        <begin position="400"/>
        <end position="419"/>
    </location>
</feature>
<dbReference type="Pfam" id="PF06826">
    <property type="entry name" value="Asp-Al_Ex"/>
    <property type="match status" value="2"/>
</dbReference>
<dbReference type="PROSITE" id="PS51202">
    <property type="entry name" value="RCK_C"/>
    <property type="match status" value="1"/>
</dbReference>
<dbReference type="SUPFAM" id="SSF116726">
    <property type="entry name" value="TrkA C-terminal domain-like"/>
    <property type="match status" value="1"/>
</dbReference>
<dbReference type="InterPro" id="IPR036721">
    <property type="entry name" value="RCK_C_sf"/>
</dbReference>
<feature type="transmembrane region" description="Helical" evidence="8">
    <location>
        <begin position="17"/>
        <end position="34"/>
    </location>
</feature>
<accession>A0ABN2TVN8</accession>
<dbReference type="InterPro" id="IPR050144">
    <property type="entry name" value="AAE_transporter"/>
</dbReference>
<dbReference type="EMBL" id="BAAAQN010000008">
    <property type="protein sequence ID" value="GAA2021765.1"/>
    <property type="molecule type" value="Genomic_DNA"/>
</dbReference>
<dbReference type="PANTHER" id="PTHR30445">
    <property type="entry name" value="K(+)_H(+) ANTIPORTER SUBUNIT KHTT"/>
    <property type="match status" value="1"/>
</dbReference>
<proteinExistence type="inferred from homology"/>
<feature type="domain" description="RCK C-terminal" evidence="9">
    <location>
        <begin position="306"/>
        <end position="391"/>
    </location>
</feature>
<dbReference type="InterPro" id="IPR006512">
    <property type="entry name" value="YidE_YbjL"/>
</dbReference>
<feature type="transmembrane region" description="Helical" evidence="8">
    <location>
        <begin position="552"/>
        <end position="573"/>
    </location>
</feature>
<evidence type="ECO:0000259" key="9">
    <source>
        <dbReference type="PROSITE" id="PS51202"/>
    </source>
</evidence>
<feature type="transmembrane region" description="Helical" evidence="8">
    <location>
        <begin position="172"/>
        <end position="193"/>
    </location>
</feature>
<comment type="subcellular location">
    <subcellularLocation>
        <location evidence="1">Cell membrane</location>
        <topology evidence="1">Multi-pass membrane protein</topology>
    </subcellularLocation>
</comment>
<feature type="transmembrane region" description="Helical" evidence="8">
    <location>
        <begin position="100"/>
        <end position="117"/>
    </location>
</feature>
<evidence type="ECO:0000256" key="8">
    <source>
        <dbReference type="SAM" id="Phobius"/>
    </source>
</evidence>
<reference evidence="10 11" key="1">
    <citation type="journal article" date="2019" name="Int. J. Syst. Evol. Microbiol.">
        <title>The Global Catalogue of Microorganisms (GCM) 10K type strain sequencing project: providing services to taxonomists for standard genome sequencing and annotation.</title>
        <authorList>
            <consortium name="The Broad Institute Genomics Platform"/>
            <consortium name="The Broad Institute Genome Sequencing Center for Infectious Disease"/>
            <person name="Wu L."/>
            <person name="Ma J."/>
        </authorList>
    </citation>
    <scope>NUCLEOTIDE SEQUENCE [LARGE SCALE GENOMIC DNA]</scope>
    <source>
        <strain evidence="10 11">JCM 16014</strain>
    </source>
</reference>
<keyword evidence="6 8" id="KW-1133">Transmembrane helix</keyword>
<dbReference type="PANTHER" id="PTHR30445:SF9">
    <property type="match status" value="1"/>
</dbReference>
<evidence type="ECO:0000256" key="5">
    <source>
        <dbReference type="ARBA" id="ARBA00022692"/>
    </source>
</evidence>
<comment type="similarity">
    <text evidence="2">Belongs to the AAE transporter (TC 2.A.81) family.</text>
</comment>
<keyword evidence="4" id="KW-1003">Cell membrane</keyword>
<gene>
    <name evidence="10" type="primary">aspT_1</name>
    <name evidence="10" type="ORF">GCM10009839_18620</name>
</gene>
<feature type="transmembrane region" description="Helical" evidence="8">
    <location>
        <begin position="464"/>
        <end position="482"/>
    </location>
</feature>
<feature type="transmembrane region" description="Helical" evidence="8">
    <location>
        <begin position="521"/>
        <end position="540"/>
    </location>
</feature>
<dbReference type="RefSeq" id="WP_344665112.1">
    <property type="nucleotide sequence ID" value="NZ_BAAAQN010000008.1"/>
</dbReference>
<protein>
    <submittedName>
        <fullName evidence="10">Aspartate-alanine antiporter</fullName>
    </submittedName>
</protein>
<evidence type="ECO:0000313" key="11">
    <source>
        <dbReference type="Proteomes" id="UP001500751"/>
    </source>
</evidence>
<name>A0ABN2TVN8_9ACTN</name>
<evidence type="ECO:0000313" key="10">
    <source>
        <dbReference type="EMBL" id="GAA2021765.1"/>
    </source>
</evidence>
<dbReference type="InterPro" id="IPR006037">
    <property type="entry name" value="RCK_C"/>
</dbReference>
<sequence>MGSLVADSWYNRDIFKPYPELLVFLTIATGFLIGRIHYRTIAVGSVTGCLIMGLILGQTKVEITGPLKSFFFILFLFALGYKVGPQFFRGLKKDGLPQVYLSLIVCVSGLAVTWLIAKAVGYGPGLSAGLLAGGLTQSAVIGVSQQAIGTLPGYSPQQITAEQNLVPVAYSVGYVIATVLAAITVATIMPKFLKQDLAEESRKLAKEMAVPSDDPDLGTGYYEVVQRTFAIANSAFAGQTVQEFEDAAKAAGRRLYLTNVLHHGVQLEHDANYQKHVLLVGDTVALSGLRDSVVDYDPERMIGPEVDSVALLDYDTEHLHVIANKDGRAIGRTVADLRREPEMVGIFIEKMYRAGFPFPYRLSTEVERGDTLVITGPKRLTRGAAETIGKAVPTSYATDMMYVAAGVFLGALIGIPALTLGGVPVALSTSGGALIMGLVFGWFRAKYPTYGNVPPGAQWFMDTFGLCAFVAIVGINAAPSFVDGLKKAGIGIVLWSALVCLIPLVIGFVVGHYWMKMRTPLLMAALAGAETTTAAFGAVNEAAKSSLPTLGYTVPYAVSNVLLTIWGSVIVLLNH</sequence>
<evidence type="ECO:0000256" key="2">
    <source>
        <dbReference type="ARBA" id="ARBA00009854"/>
    </source>
</evidence>
<keyword evidence="5 8" id="KW-0812">Transmembrane</keyword>
<evidence type="ECO:0000256" key="1">
    <source>
        <dbReference type="ARBA" id="ARBA00004651"/>
    </source>
</evidence>
<feature type="transmembrane region" description="Helical" evidence="8">
    <location>
        <begin position="425"/>
        <end position="443"/>
    </location>
</feature>
<keyword evidence="7 8" id="KW-0472">Membrane</keyword>
<dbReference type="Proteomes" id="UP001500751">
    <property type="component" value="Unassembled WGS sequence"/>
</dbReference>
<evidence type="ECO:0000256" key="4">
    <source>
        <dbReference type="ARBA" id="ARBA00022475"/>
    </source>
</evidence>
<dbReference type="NCBIfam" id="TIGR01625">
    <property type="entry name" value="YidE_YbjL_dupl"/>
    <property type="match status" value="1"/>
</dbReference>
<comment type="caution">
    <text evidence="10">The sequence shown here is derived from an EMBL/GenBank/DDBJ whole genome shotgun (WGS) entry which is preliminary data.</text>
</comment>
<evidence type="ECO:0000256" key="7">
    <source>
        <dbReference type="ARBA" id="ARBA00023136"/>
    </source>
</evidence>
<feature type="transmembrane region" description="Helical" evidence="8">
    <location>
        <begin position="41"/>
        <end position="58"/>
    </location>
</feature>
<feature type="transmembrane region" description="Helical" evidence="8">
    <location>
        <begin position="488"/>
        <end position="514"/>
    </location>
</feature>
<organism evidence="10 11">
    <name type="scientific">Catenulispora yoronensis</name>
    <dbReference type="NCBI Taxonomy" id="450799"/>
    <lineage>
        <taxon>Bacteria</taxon>
        <taxon>Bacillati</taxon>
        <taxon>Actinomycetota</taxon>
        <taxon>Actinomycetes</taxon>
        <taxon>Catenulisporales</taxon>
        <taxon>Catenulisporaceae</taxon>
        <taxon>Catenulispora</taxon>
    </lineage>
</organism>
<evidence type="ECO:0000256" key="3">
    <source>
        <dbReference type="ARBA" id="ARBA00022448"/>
    </source>
</evidence>
<evidence type="ECO:0000256" key="6">
    <source>
        <dbReference type="ARBA" id="ARBA00022989"/>
    </source>
</evidence>
<feature type="transmembrane region" description="Helical" evidence="8">
    <location>
        <begin position="70"/>
        <end position="88"/>
    </location>
</feature>
<keyword evidence="3" id="KW-0813">Transport</keyword>
<keyword evidence="11" id="KW-1185">Reference proteome</keyword>